<dbReference type="InterPro" id="IPR038706">
    <property type="entry name" value="Type_VI_SciN-like_sf"/>
</dbReference>
<reference evidence="2 3" key="1">
    <citation type="submission" date="2015-09" db="EMBL/GenBank/DDBJ databases">
        <authorList>
            <person name="Xu Y."/>
            <person name="Nagy A."/>
            <person name="Liu N.T."/>
            <person name="Nou X."/>
        </authorList>
    </citation>
    <scope>NUCLEOTIDE SEQUENCE [LARGE SCALE GENOMIC DNA]</scope>
    <source>
        <strain evidence="2 3">FC1138</strain>
    </source>
</reference>
<evidence type="ECO:0000313" key="2">
    <source>
        <dbReference type="EMBL" id="ANH75603.1"/>
    </source>
</evidence>
<dbReference type="RefSeq" id="WP_235180625.1">
    <property type="nucleotide sequence ID" value="NZ_CP012606.1"/>
</dbReference>
<name>A0AAC9BN28_9RALS</name>
<accession>A0AAC9BN28</accession>
<dbReference type="KEGG" id="rin:ACS15_4750"/>
<dbReference type="Proteomes" id="UP000077927">
    <property type="component" value="Chromosome 2"/>
</dbReference>
<sequence>MTANYSDNTSTWRTTAKILLFAALGLCGTFIAAWSVLEALRWIGARIFIDASIGSYVRLDVNEVINVFPNNLLVLSYLFGLSSVLPSAWRAFHLPRWCTRYTVETRRAQAKQDIKRLVMVTLVLFLLCLPGMNTYTIVTPSAVVQKRFFALHAQTYPLKSVTRVQCVVIGRGLIFTELTFTDGRSLEEAGFPRHLMAAIAKEGGTVVEYDSRCQSEFNTDERVRPSAQVGRVVNPGGSASVSQPMQADTEYVAEVAFYRDVSGTPAWRRVVTKKTLSPDAPLRVELVDTDVVIAGDAPKERPAQ</sequence>
<keyword evidence="1" id="KW-0812">Transmembrane</keyword>
<proteinExistence type="predicted"/>
<evidence type="ECO:0000313" key="3">
    <source>
        <dbReference type="Proteomes" id="UP000077927"/>
    </source>
</evidence>
<gene>
    <name evidence="2" type="ORF">ACS15_4750</name>
</gene>
<keyword evidence="1" id="KW-0472">Membrane</keyword>
<feature type="transmembrane region" description="Helical" evidence="1">
    <location>
        <begin position="18"/>
        <end position="37"/>
    </location>
</feature>
<organism evidence="2 3">
    <name type="scientific">Ralstonia insidiosa</name>
    <dbReference type="NCBI Taxonomy" id="190721"/>
    <lineage>
        <taxon>Bacteria</taxon>
        <taxon>Pseudomonadati</taxon>
        <taxon>Pseudomonadota</taxon>
        <taxon>Betaproteobacteria</taxon>
        <taxon>Burkholderiales</taxon>
        <taxon>Burkholderiaceae</taxon>
        <taxon>Ralstonia</taxon>
    </lineage>
</organism>
<protein>
    <submittedName>
        <fullName evidence="2">Type VI secretion lipofamily protein</fullName>
    </submittedName>
</protein>
<dbReference type="AlphaFoldDB" id="A0AAC9BN28"/>
<dbReference type="EMBL" id="CP012606">
    <property type="protein sequence ID" value="ANH75603.1"/>
    <property type="molecule type" value="Genomic_DNA"/>
</dbReference>
<feature type="transmembrane region" description="Helical" evidence="1">
    <location>
        <begin position="117"/>
        <end position="138"/>
    </location>
</feature>
<dbReference type="Gene3D" id="2.60.40.4150">
    <property type="entry name" value="Type VI secretion system, lipoprotein SciN"/>
    <property type="match status" value="1"/>
</dbReference>
<keyword evidence="1" id="KW-1133">Transmembrane helix</keyword>
<evidence type="ECO:0000256" key="1">
    <source>
        <dbReference type="SAM" id="Phobius"/>
    </source>
</evidence>